<evidence type="ECO:0000256" key="3">
    <source>
        <dbReference type="ARBA" id="ARBA00022448"/>
    </source>
</evidence>
<reference evidence="10 11" key="1">
    <citation type="submission" date="2019-04" db="EMBL/GenBank/DDBJ databases">
        <authorList>
            <person name="Jiang L."/>
        </authorList>
    </citation>
    <scope>NUCLEOTIDE SEQUENCE [LARGE SCALE GENOMIC DNA]</scope>
    <source>
        <strain evidence="10 11">YIM 131861</strain>
    </source>
</reference>
<feature type="transmembrane region" description="Helical" evidence="8">
    <location>
        <begin position="175"/>
        <end position="197"/>
    </location>
</feature>
<evidence type="ECO:0000313" key="10">
    <source>
        <dbReference type="EMBL" id="THG36371.1"/>
    </source>
</evidence>
<feature type="transmembrane region" description="Helical" evidence="8">
    <location>
        <begin position="86"/>
        <end position="105"/>
    </location>
</feature>
<evidence type="ECO:0000256" key="2">
    <source>
        <dbReference type="ARBA" id="ARBA00007520"/>
    </source>
</evidence>
<dbReference type="FunFam" id="1.20.1720.10:FF:000004">
    <property type="entry name" value="EmrB/QacA family drug resistance transporter"/>
    <property type="match status" value="1"/>
</dbReference>
<keyword evidence="3" id="KW-0813">Transport</keyword>
<dbReference type="InterPro" id="IPR011701">
    <property type="entry name" value="MFS"/>
</dbReference>
<proteinExistence type="inferred from homology"/>
<comment type="similarity">
    <text evidence="2">Belongs to the major facilitator superfamily. TCR/Tet family.</text>
</comment>
<dbReference type="PANTHER" id="PTHR23501">
    <property type="entry name" value="MAJOR FACILITATOR SUPERFAMILY"/>
    <property type="match status" value="1"/>
</dbReference>
<dbReference type="Gene3D" id="1.20.1250.20">
    <property type="entry name" value="MFS general substrate transporter like domains"/>
    <property type="match status" value="1"/>
</dbReference>
<dbReference type="Gene3D" id="1.20.1720.10">
    <property type="entry name" value="Multidrug resistance protein D"/>
    <property type="match status" value="1"/>
</dbReference>
<feature type="transmembrane region" description="Helical" evidence="8">
    <location>
        <begin position="117"/>
        <end position="136"/>
    </location>
</feature>
<feature type="transmembrane region" description="Helical" evidence="8">
    <location>
        <begin position="367"/>
        <end position="390"/>
    </location>
</feature>
<evidence type="ECO:0000256" key="8">
    <source>
        <dbReference type="SAM" id="Phobius"/>
    </source>
</evidence>
<dbReference type="InterPro" id="IPR036259">
    <property type="entry name" value="MFS_trans_sf"/>
</dbReference>
<feature type="transmembrane region" description="Helical" evidence="8">
    <location>
        <begin position="52"/>
        <end position="74"/>
    </location>
</feature>
<feature type="transmembrane region" description="Helical" evidence="8">
    <location>
        <begin position="396"/>
        <end position="419"/>
    </location>
</feature>
<feature type="transmembrane region" description="Helical" evidence="8">
    <location>
        <begin position="203"/>
        <end position="224"/>
    </location>
</feature>
<evidence type="ECO:0000256" key="4">
    <source>
        <dbReference type="ARBA" id="ARBA00022475"/>
    </source>
</evidence>
<feature type="domain" description="Major facilitator superfamily (MFS) profile" evidence="9">
    <location>
        <begin position="52"/>
        <end position="501"/>
    </location>
</feature>
<evidence type="ECO:0000259" key="9">
    <source>
        <dbReference type="PROSITE" id="PS50850"/>
    </source>
</evidence>
<gene>
    <name evidence="10" type="ORF">E6C70_00080</name>
</gene>
<dbReference type="SUPFAM" id="SSF103473">
    <property type="entry name" value="MFS general substrate transporter"/>
    <property type="match status" value="1"/>
</dbReference>
<keyword evidence="11" id="KW-1185">Reference proteome</keyword>
<evidence type="ECO:0000313" key="11">
    <source>
        <dbReference type="Proteomes" id="UP000307380"/>
    </source>
</evidence>
<keyword evidence="6 8" id="KW-1133">Transmembrane helix</keyword>
<keyword evidence="7 8" id="KW-0472">Membrane</keyword>
<dbReference type="GO" id="GO:0005886">
    <property type="term" value="C:plasma membrane"/>
    <property type="evidence" value="ECO:0007669"/>
    <property type="project" value="UniProtKB-SubCell"/>
</dbReference>
<feature type="transmembrane region" description="Helical" evidence="8">
    <location>
        <begin position="262"/>
        <end position="283"/>
    </location>
</feature>
<feature type="transmembrane region" description="Helical" evidence="8">
    <location>
        <begin position="142"/>
        <end position="163"/>
    </location>
</feature>
<protein>
    <submittedName>
        <fullName evidence="10">MFS transporter</fullName>
    </submittedName>
</protein>
<organism evidence="10 11">
    <name type="scientific">Orlajensenia flava</name>
    <dbReference type="NCBI Taxonomy" id="2565934"/>
    <lineage>
        <taxon>Bacteria</taxon>
        <taxon>Bacillati</taxon>
        <taxon>Actinomycetota</taxon>
        <taxon>Actinomycetes</taxon>
        <taxon>Micrococcales</taxon>
        <taxon>Microbacteriaceae</taxon>
        <taxon>Orlajensenia</taxon>
    </lineage>
</organism>
<dbReference type="GO" id="GO:0022857">
    <property type="term" value="F:transmembrane transporter activity"/>
    <property type="evidence" value="ECO:0007669"/>
    <property type="project" value="InterPro"/>
</dbReference>
<keyword evidence="5 8" id="KW-0812">Transmembrane</keyword>
<evidence type="ECO:0000256" key="7">
    <source>
        <dbReference type="ARBA" id="ARBA00023136"/>
    </source>
</evidence>
<feature type="transmembrane region" description="Helical" evidence="8">
    <location>
        <begin position="431"/>
        <end position="454"/>
    </location>
</feature>
<keyword evidence="4" id="KW-1003">Cell membrane</keyword>
<feature type="transmembrane region" description="Helical" evidence="8">
    <location>
        <begin position="333"/>
        <end position="355"/>
    </location>
</feature>
<dbReference type="Pfam" id="PF07690">
    <property type="entry name" value="MFS_1"/>
    <property type="match status" value="1"/>
</dbReference>
<dbReference type="InterPro" id="IPR020846">
    <property type="entry name" value="MFS_dom"/>
</dbReference>
<dbReference type="PROSITE" id="PS50850">
    <property type="entry name" value="MFS"/>
    <property type="match status" value="1"/>
</dbReference>
<dbReference type="OrthoDB" id="7375466at2"/>
<comment type="caution">
    <text evidence="10">The sequence shown here is derived from an EMBL/GenBank/DDBJ whole genome shotgun (WGS) entry which is preliminary data.</text>
</comment>
<dbReference type="EMBL" id="SSSN01000001">
    <property type="protein sequence ID" value="THG36371.1"/>
    <property type="molecule type" value="Genomic_DNA"/>
</dbReference>
<accession>A0A4S4G132</accession>
<evidence type="ECO:0000256" key="5">
    <source>
        <dbReference type="ARBA" id="ARBA00022692"/>
    </source>
</evidence>
<dbReference type="AlphaFoldDB" id="A0A4S4G132"/>
<comment type="subcellular location">
    <subcellularLocation>
        <location evidence="1">Cell inner membrane</location>
        <topology evidence="1">Multi-pass membrane protein</topology>
    </subcellularLocation>
</comment>
<dbReference type="CDD" id="cd17502">
    <property type="entry name" value="MFS_Azr1_MDR_like"/>
    <property type="match status" value="1"/>
</dbReference>
<feature type="transmembrane region" description="Helical" evidence="8">
    <location>
        <begin position="474"/>
        <end position="496"/>
    </location>
</feature>
<dbReference type="PRINTS" id="PR01036">
    <property type="entry name" value="TCRTETB"/>
</dbReference>
<dbReference type="Proteomes" id="UP000307380">
    <property type="component" value="Unassembled WGS sequence"/>
</dbReference>
<dbReference type="PANTHER" id="PTHR23501:SF191">
    <property type="entry name" value="VACUOLAR BASIC AMINO ACID TRANSPORTER 4"/>
    <property type="match status" value="1"/>
</dbReference>
<evidence type="ECO:0000256" key="6">
    <source>
        <dbReference type="ARBA" id="ARBA00022989"/>
    </source>
</evidence>
<sequence length="514" mass="53708">MRSAAPGNAWWQWRTPSWRSSADGNATARPPLETRVTTAQASVGFRSERGPVLVALMLSTGLIAIDATILATAVPSVVKELGSFTQFPWLFSVYLLAQAVSVPLYSKLADTVGRKPVILVGVGLFLLGSVLCGFAWSMPALIAFRAVQGLGAGAVAPMSMTIVGDIYTVAERAKVQGYIASVWAVASVIGPALGGLFSQFVSWRWIFLVNIPLCLVAGWMLWSTYHEQVQRRKHRLDFAGAALLTGGLTLIILGLLEGGNAWAWGSWQSLGCFVLGALALLAFTFVERRAAEPVLDLSLFSRRLITTTTLVSIGVGAILIGVTSYIPTYLENSIGVVPLVSGAAVAAITLGWPLSASQAGRLYLRHGFRFTVLVGGVITLAGTVLLLTLAPFPNPWTIAGASFVIGFGLGWVAAPSLIAAQSSVDWGERGVVTGLNAFARSAGSAVGVAVFGAIANTIFRTGGGEQDPHTVEAAAGAVFVAVAVTAALMLIAALAMPPSRVEDVEFAPSAPASD</sequence>
<evidence type="ECO:0000256" key="1">
    <source>
        <dbReference type="ARBA" id="ARBA00004429"/>
    </source>
</evidence>
<feature type="transmembrane region" description="Helical" evidence="8">
    <location>
        <begin position="304"/>
        <end position="327"/>
    </location>
</feature>
<name>A0A4S4G132_9MICO</name>
<feature type="transmembrane region" description="Helical" evidence="8">
    <location>
        <begin position="236"/>
        <end position="256"/>
    </location>
</feature>